<feature type="compositionally biased region" description="Low complexity" evidence="1">
    <location>
        <begin position="558"/>
        <end position="569"/>
    </location>
</feature>
<proteinExistence type="predicted"/>
<evidence type="ECO:0008006" key="5">
    <source>
        <dbReference type="Google" id="ProtNLM"/>
    </source>
</evidence>
<reference evidence="3 4" key="1">
    <citation type="submission" date="2024-03" db="EMBL/GenBank/DDBJ databases">
        <authorList>
            <person name="Brejova B."/>
        </authorList>
    </citation>
    <scope>NUCLEOTIDE SEQUENCE [LARGE SCALE GENOMIC DNA]</scope>
    <source>
        <strain evidence="3 4">CBS 14171</strain>
    </source>
</reference>
<feature type="compositionally biased region" description="Low complexity" evidence="1">
    <location>
        <begin position="586"/>
        <end position="596"/>
    </location>
</feature>
<evidence type="ECO:0000313" key="3">
    <source>
        <dbReference type="EMBL" id="CAK9438518.1"/>
    </source>
</evidence>
<dbReference type="RefSeq" id="XP_066829680.1">
    <property type="nucleotide sequence ID" value="XM_066972775.1"/>
</dbReference>
<keyword evidence="4" id="KW-1185">Reference proteome</keyword>
<feature type="compositionally biased region" description="Low complexity" evidence="1">
    <location>
        <begin position="188"/>
        <end position="211"/>
    </location>
</feature>
<dbReference type="Proteomes" id="UP001497383">
    <property type="component" value="Chromosome 3"/>
</dbReference>
<organism evidence="3 4">
    <name type="scientific">Lodderomyces beijingensis</name>
    <dbReference type="NCBI Taxonomy" id="1775926"/>
    <lineage>
        <taxon>Eukaryota</taxon>
        <taxon>Fungi</taxon>
        <taxon>Dikarya</taxon>
        <taxon>Ascomycota</taxon>
        <taxon>Saccharomycotina</taxon>
        <taxon>Pichiomycetes</taxon>
        <taxon>Debaryomycetaceae</taxon>
        <taxon>Candida/Lodderomyces clade</taxon>
        <taxon>Lodderomyces</taxon>
    </lineage>
</organism>
<accession>A0ABP0ZK48</accession>
<feature type="compositionally biased region" description="Acidic residues" evidence="1">
    <location>
        <begin position="169"/>
        <end position="187"/>
    </location>
</feature>
<name>A0ABP0ZK48_9ASCO</name>
<evidence type="ECO:0000256" key="2">
    <source>
        <dbReference type="SAM" id="SignalP"/>
    </source>
</evidence>
<feature type="signal peptide" evidence="2">
    <location>
        <begin position="1"/>
        <end position="20"/>
    </location>
</feature>
<dbReference type="EMBL" id="OZ022407">
    <property type="protein sequence ID" value="CAK9438518.1"/>
    <property type="molecule type" value="Genomic_DNA"/>
</dbReference>
<feature type="region of interest" description="Disordered" evidence="1">
    <location>
        <begin position="550"/>
        <end position="603"/>
    </location>
</feature>
<evidence type="ECO:0000313" key="4">
    <source>
        <dbReference type="Proteomes" id="UP001497383"/>
    </source>
</evidence>
<protein>
    <recommendedName>
        <fullName evidence="5">Hyphally-regulated cell wall protein N-terminal domain-containing protein</fullName>
    </recommendedName>
</protein>
<feature type="chain" id="PRO_5045949712" description="Hyphally-regulated cell wall protein N-terminal domain-containing protein" evidence="2">
    <location>
        <begin position="21"/>
        <end position="638"/>
    </location>
</feature>
<feature type="compositionally biased region" description="Low complexity" evidence="1">
    <location>
        <begin position="221"/>
        <end position="235"/>
    </location>
</feature>
<sequence>MRLTKVSSLGLVMAANLASALQYTFHLVGNIGGTDYYLSPVALNEGMVLMPENEGFQPTWFKLDEEVNLVTVDDETAVVAHFDGDPYLKLINIDDAGLASYRQWELLDEGEEVPEGIGYVAPLFACGATPPYAVALLELSGCIEVQLRRADLWLPEESEPTEEPPVPETTEEPPVPEETEITTEPEPSDTTAEPEPTDTTTEPEPTDTSTEPEPKPETSEEPTATSQTAATSGTDEPLLPSSEVDPSKPFVFVAVVDGQLVALSSNGTHIKVLDGEDVIFVIENGYLRTGGEYVQVGANGKLFLTSLEEATGGWDIDFNMLTFDAILGRRSLMKRQEAVVLSICPAEIGYTVHVGDVEGCTVIEPVAVNVDDEIVETETVIQTSEEPLTTVTPEEVETTTGDPLTTVAPEEVETTTLYTTSTIEVVVTVTDCEEDVTCTERVITSQSEVVVPTTIDHVVTTYPTEVTITVTSCVEEEVCSEVVTVRRTVITTYCPVSSTVETQVIPVATEVTVAVTTCPGEQECGVSTVLDTTTYTTTTVTSYSVVTAAGQAGDRPGEPGAAAPGVAEGKPGEQGEPGATAPGVAEEQPGEQGEQGATAPGETDAETIDALQNSAVGKLFNYKILAAAGIAALVPLFA</sequence>
<dbReference type="GeneID" id="92207938"/>
<keyword evidence="2" id="KW-0732">Signal</keyword>
<feature type="region of interest" description="Disordered" evidence="1">
    <location>
        <begin position="154"/>
        <end position="243"/>
    </location>
</feature>
<evidence type="ECO:0000256" key="1">
    <source>
        <dbReference type="SAM" id="MobiDB-lite"/>
    </source>
</evidence>
<gene>
    <name evidence="3" type="ORF">LODBEIA_P27420</name>
</gene>